<evidence type="ECO:0000313" key="1">
    <source>
        <dbReference type="EMBL" id="GAA0587503.1"/>
    </source>
</evidence>
<dbReference type="RefSeq" id="WP_166937458.1">
    <property type="nucleotide sequence ID" value="NZ_BAAADD010000013.1"/>
</dbReference>
<sequence>MYMNVPAHGREIAFEGFAGFVPLESVEAAVMQAMVRGEQLAEVLPPTCVSEGAPVLLSISSRDLALGLLNLKDDPLALADWAGFVLMMTDHLKFDRPSEPSDRLLTAVWQLAFGVPVSPGMIRLAESVVSRCTYR</sequence>
<organism evidence="1 2">
    <name type="scientific">Rhizomicrobium electricum</name>
    <dbReference type="NCBI Taxonomy" id="480070"/>
    <lineage>
        <taxon>Bacteria</taxon>
        <taxon>Pseudomonadati</taxon>
        <taxon>Pseudomonadota</taxon>
        <taxon>Alphaproteobacteria</taxon>
        <taxon>Micropepsales</taxon>
        <taxon>Micropepsaceae</taxon>
        <taxon>Rhizomicrobium</taxon>
    </lineage>
</organism>
<protein>
    <submittedName>
        <fullName evidence="1">Uncharacterized protein</fullName>
    </submittedName>
</protein>
<proteinExistence type="predicted"/>
<name>A0ABN1FBU8_9PROT</name>
<dbReference type="EMBL" id="BAAADD010000013">
    <property type="protein sequence ID" value="GAA0587503.1"/>
    <property type="molecule type" value="Genomic_DNA"/>
</dbReference>
<comment type="caution">
    <text evidence="1">The sequence shown here is derived from an EMBL/GenBank/DDBJ whole genome shotgun (WGS) entry which is preliminary data.</text>
</comment>
<accession>A0ABN1FBU8</accession>
<gene>
    <name evidence="1" type="ORF">GCM10008942_40660</name>
</gene>
<dbReference type="Proteomes" id="UP001499951">
    <property type="component" value="Unassembled WGS sequence"/>
</dbReference>
<evidence type="ECO:0000313" key="2">
    <source>
        <dbReference type="Proteomes" id="UP001499951"/>
    </source>
</evidence>
<reference evidence="1 2" key="1">
    <citation type="journal article" date="2019" name="Int. J. Syst. Evol. Microbiol.">
        <title>The Global Catalogue of Microorganisms (GCM) 10K type strain sequencing project: providing services to taxonomists for standard genome sequencing and annotation.</title>
        <authorList>
            <consortium name="The Broad Institute Genomics Platform"/>
            <consortium name="The Broad Institute Genome Sequencing Center for Infectious Disease"/>
            <person name="Wu L."/>
            <person name="Ma J."/>
        </authorList>
    </citation>
    <scope>NUCLEOTIDE SEQUENCE [LARGE SCALE GENOMIC DNA]</scope>
    <source>
        <strain evidence="1 2">JCM 15089</strain>
    </source>
</reference>
<keyword evidence="2" id="KW-1185">Reference proteome</keyword>